<keyword evidence="3" id="KW-0378">Hydrolase</keyword>
<dbReference type="AlphaFoldDB" id="A0A0G1IP28"/>
<gene>
    <name evidence="12" type="ORF">UW55_C0046G0002</name>
</gene>
<evidence type="ECO:0000256" key="1">
    <source>
        <dbReference type="ARBA" id="ARBA00022475"/>
    </source>
</evidence>
<organism evidence="12 13">
    <name type="scientific">Candidatus Giovannonibacteria bacterium GW2011_GWA2_44_26</name>
    <dbReference type="NCBI Taxonomy" id="1618648"/>
    <lineage>
        <taxon>Bacteria</taxon>
        <taxon>Candidatus Giovannoniibacteriota</taxon>
    </lineage>
</organism>
<dbReference type="InterPro" id="IPR006297">
    <property type="entry name" value="EF-4"/>
</dbReference>
<dbReference type="GO" id="GO:0043022">
    <property type="term" value="F:ribosome binding"/>
    <property type="evidence" value="ECO:0007669"/>
    <property type="project" value="TreeGrafter"/>
</dbReference>
<dbReference type="PANTHER" id="PTHR43512:SF4">
    <property type="entry name" value="TRANSLATION FACTOR GUF1 HOMOLOG, CHLOROPLASTIC"/>
    <property type="match status" value="1"/>
</dbReference>
<dbReference type="FunFam" id="3.30.70.2570:FF:000001">
    <property type="entry name" value="Translation factor GUF1, mitochondrial"/>
    <property type="match status" value="1"/>
</dbReference>
<dbReference type="GO" id="GO:0006412">
    <property type="term" value="P:translation"/>
    <property type="evidence" value="ECO:0007669"/>
    <property type="project" value="UniProtKB-KW"/>
</dbReference>
<keyword evidence="6" id="KW-0472">Membrane</keyword>
<evidence type="ECO:0000313" key="12">
    <source>
        <dbReference type="EMBL" id="KKT60688.1"/>
    </source>
</evidence>
<evidence type="ECO:0000313" key="13">
    <source>
        <dbReference type="Proteomes" id="UP000033945"/>
    </source>
</evidence>
<evidence type="ECO:0000256" key="4">
    <source>
        <dbReference type="ARBA" id="ARBA00022917"/>
    </source>
</evidence>
<evidence type="ECO:0000256" key="3">
    <source>
        <dbReference type="ARBA" id="ARBA00022801"/>
    </source>
</evidence>
<dbReference type="EC" id="3.6.5.n1" evidence="10"/>
<protein>
    <recommendedName>
        <fullName evidence="10">elongation factor 4</fullName>
        <ecNumber evidence="10">3.6.5.n1</ecNumber>
    </recommendedName>
</protein>
<evidence type="ECO:0000256" key="8">
    <source>
        <dbReference type="ARBA" id="ARBA00057626"/>
    </source>
</evidence>
<dbReference type="InterPro" id="IPR038363">
    <property type="entry name" value="LepA_C_sf"/>
</dbReference>
<keyword evidence="1" id="KW-1003">Cell membrane</keyword>
<proteinExistence type="inferred from homology"/>
<feature type="domain" description="GTP-binding protein LepA C-terminal" evidence="11">
    <location>
        <begin position="6"/>
        <end position="111"/>
    </location>
</feature>
<comment type="catalytic activity">
    <reaction evidence="7">
        <text>GTP + H2O = GDP + phosphate + H(+)</text>
        <dbReference type="Rhea" id="RHEA:19669"/>
        <dbReference type="ChEBI" id="CHEBI:15377"/>
        <dbReference type="ChEBI" id="CHEBI:15378"/>
        <dbReference type="ChEBI" id="CHEBI:37565"/>
        <dbReference type="ChEBI" id="CHEBI:43474"/>
        <dbReference type="ChEBI" id="CHEBI:58189"/>
        <dbReference type="EC" id="3.6.5.n1"/>
    </reaction>
</comment>
<evidence type="ECO:0000256" key="7">
    <source>
        <dbReference type="ARBA" id="ARBA00050293"/>
    </source>
</evidence>
<evidence type="ECO:0000256" key="9">
    <source>
        <dbReference type="ARBA" id="ARBA00061052"/>
    </source>
</evidence>
<evidence type="ECO:0000259" key="11">
    <source>
        <dbReference type="Pfam" id="PF06421"/>
    </source>
</evidence>
<dbReference type="GO" id="GO:0045727">
    <property type="term" value="P:positive regulation of translation"/>
    <property type="evidence" value="ECO:0007669"/>
    <property type="project" value="TreeGrafter"/>
</dbReference>
<keyword evidence="4" id="KW-0648">Protein biosynthesis</keyword>
<evidence type="ECO:0000256" key="2">
    <source>
        <dbReference type="ARBA" id="ARBA00022741"/>
    </source>
</evidence>
<dbReference type="PATRIC" id="fig|1618648.3.peg.1115"/>
<comment type="function">
    <text evidence="8">Required for accurate and efficient protein synthesis under certain stress conditions. May act as a fidelity factor of the translation reaction, by catalyzing a one-codon backward translocation of tRNAs on improperly translocated ribosomes. Back-translocation proceeds from a post-translocation (POST) complex to a pre-translocation (PRE) complex, thus giving elongation factor G a second chance to translocate the tRNAs correctly. Binds to ribosomes in a GTP-dependent manner.</text>
</comment>
<dbReference type="PANTHER" id="PTHR43512">
    <property type="entry name" value="TRANSLATION FACTOR GUF1-RELATED"/>
    <property type="match status" value="1"/>
</dbReference>
<name>A0A0G1IP28_9BACT</name>
<dbReference type="EMBL" id="LCIT01000046">
    <property type="protein sequence ID" value="KKT60688.1"/>
    <property type="molecule type" value="Genomic_DNA"/>
</dbReference>
<keyword evidence="5" id="KW-0342">GTP-binding</keyword>
<accession>A0A0G1IP28</accession>
<dbReference type="GO" id="GO:0005525">
    <property type="term" value="F:GTP binding"/>
    <property type="evidence" value="ECO:0007669"/>
    <property type="project" value="UniProtKB-KW"/>
</dbReference>
<dbReference type="Proteomes" id="UP000033945">
    <property type="component" value="Unassembled WGS sequence"/>
</dbReference>
<dbReference type="Gene3D" id="3.30.70.2570">
    <property type="entry name" value="Elongation factor 4, C-terminal domain"/>
    <property type="match status" value="1"/>
</dbReference>
<comment type="caution">
    <text evidence="12">The sequence shown here is derived from an EMBL/GenBank/DDBJ whole genome shotgun (WGS) entry which is preliminary data.</text>
</comment>
<evidence type="ECO:0000256" key="10">
    <source>
        <dbReference type="ARBA" id="ARBA00066744"/>
    </source>
</evidence>
<evidence type="ECO:0000256" key="5">
    <source>
        <dbReference type="ARBA" id="ARBA00023134"/>
    </source>
</evidence>
<dbReference type="InterPro" id="IPR013842">
    <property type="entry name" value="LepA_CTD"/>
</dbReference>
<keyword evidence="2" id="KW-0547">Nucleotide-binding</keyword>
<evidence type="ECO:0000256" key="6">
    <source>
        <dbReference type="ARBA" id="ARBA00023136"/>
    </source>
</evidence>
<sequence>MDILVAGDLVEPFSQIVPRAQAEKRGRALVEKLKEIIPKQLFAVSLQAALGGKVIARADISALRKDVTGYLYGGDYTRKRKLLEKQKKGKQKMKEIGRVNIPPEVYFKVLQK</sequence>
<dbReference type="Pfam" id="PF06421">
    <property type="entry name" value="LepA_C"/>
    <property type="match status" value="1"/>
</dbReference>
<comment type="similarity">
    <text evidence="9">Belongs to the GTP-binding elongation factor family. LepA subfamily.</text>
</comment>
<reference evidence="12 13" key="1">
    <citation type="journal article" date="2015" name="Nature">
        <title>rRNA introns, odd ribosomes, and small enigmatic genomes across a large radiation of phyla.</title>
        <authorList>
            <person name="Brown C.T."/>
            <person name="Hug L.A."/>
            <person name="Thomas B.C."/>
            <person name="Sharon I."/>
            <person name="Castelle C.J."/>
            <person name="Singh A."/>
            <person name="Wilkins M.J."/>
            <person name="Williams K.H."/>
            <person name="Banfield J.F."/>
        </authorList>
    </citation>
    <scope>NUCLEOTIDE SEQUENCE [LARGE SCALE GENOMIC DNA]</scope>
</reference>
<dbReference type="GO" id="GO:0016787">
    <property type="term" value="F:hydrolase activity"/>
    <property type="evidence" value="ECO:0007669"/>
    <property type="project" value="UniProtKB-KW"/>
</dbReference>